<sequence length="144" mass="17569">MAEILLSYAILLYVRLVSDAEYKKNLDAHFLEQPDNALLLELEWRTKDIEGSIKIIFDYFLENNVDYDTFGRFLMSKLEEIYYQDDMDIRFFGSKMYLIWRVLPSEIENKEPFWTLCYADDPLSWGDEEQTRELYQRMFQYYKE</sequence>
<comment type="caution">
    <text evidence="1">The sequence shown here is derived from an EMBL/GenBank/DDBJ whole genome shotgun (WGS) entry which is preliminary data.</text>
</comment>
<evidence type="ECO:0000313" key="1">
    <source>
        <dbReference type="EMBL" id="MFL0248281.1"/>
    </source>
</evidence>
<keyword evidence="2" id="KW-1185">Reference proteome</keyword>
<proteinExistence type="predicted"/>
<reference evidence="1 2" key="1">
    <citation type="submission" date="2024-11" db="EMBL/GenBank/DDBJ databases">
        <authorList>
            <person name="Heng Y.C."/>
            <person name="Lim A.C.H."/>
            <person name="Lee J.K.Y."/>
            <person name="Kittelmann S."/>
        </authorList>
    </citation>
    <scope>NUCLEOTIDE SEQUENCE [LARGE SCALE GENOMIC DNA]</scope>
    <source>
        <strain evidence="1 2">WILCCON 0185</strain>
    </source>
</reference>
<dbReference type="RefSeq" id="WP_406770709.1">
    <property type="nucleotide sequence ID" value="NZ_JBJHZZ010000015.1"/>
</dbReference>
<organism evidence="1 2">
    <name type="scientific">Candidatus Clostridium stratigraminis</name>
    <dbReference type="NCBI Taxonomy" id="3381661"/>
    <lineage>
        <taxon>Bacteria</taxon>
        <taxon>Bacillati</taxon>
        <taxon>Bacillota</taxon>
        <taxon>Clostridia</taxon>
        <taxon>Eubacteriales</taxon>
        <taxon>Clostridiaceae</taxon>
        <taxon>Clostridium</taxon>
    </lineage>
</organism>
<name>A0ABW8T7J4_9CLOT</name>
<accession>A0ABW8T7J4</accession>
<protein>
    <submittedName>
        <fullName evidence="1">Uncharacterized protein</fullName>
    </submittedName>
</protein>
<gene>
    <name evidence="1" type="ORF">ACJDUG_15070</name>
</gene>
<dbReference type="EMBL" id="JBJHZZ010000015">
    <property type="protein sequence ID" value="MFL0248281.1"/>
    <property type="molecule type" value="Genomic_DNA"/>
</dbReference>
<dbReference type="Proteomes" id="UP001623591">
    <property type="component" value="Unassembled WGS sequence"/>
</dbReference>
<evidence type="ECO:0000313" key="2">
    <source>
        <dbReference type="Proteomes" id="UP001623591"/>
    </source>
</evidence>